<dbReference type="Gene3D" id="1.10.3290.10">
    <property type="entry name" value="Fido-like domain"/>
    <property type="match status" value="1"/>
</dbReference>
<evidence type="ECO:0000313" key="5">
    <source>
        <dbReference type="Proteomes" id="UP000539985"/>
    </source>
</evidence>
<dbReference type="SUPFAM" id="SSF140931">
    <property type="entry name" value="Fic-like"/>
    <property type="match status" value="1"/>
</dbReference>
<dbReference type="InterPro" id="IPR003812">
    <property type="entry name" value="Fido"/>
</dbReference>
<evidence type="ECO:0000313" key="4">
    <source>
        <dbReference type="EMBL" id="NWB94531.1"/>
    </source>
</evidence>
<feature type="domain" description="Fido" evidence="3">
    <location>
        <begin position="186"/>
        <end position="343"/>
    </location>
</feature>
<proteinExistence type="predicted"/>
<dbReference type="PANTHER" id="PTHR13504">
    <property type="entry name" value="FIDO DOMAIN-CONTAINING PROTEIN DDB_G0283145"/>
    <property type="match status" value="1"/>
</dbReference>
<dbReference type="InterPro" id="IPR040198">
    <property type="entry name" value="Fido_containing"/>
</dbReference>
<organism evidence="4 5">
    <name type="scientific">Pseudomonas gingeri</name>
    <dbReference type="NCBI Taxonomy" id="117681"/>
    <lineage>
        <taxon>Bacteria</taxon>
        <taxon>Pseudomonadati</taxon>
        <taxon>Pseudomonadota</taxon>
        <taxon>Gammaproteobacteria</taxon>
        <taxon>Pseudomonadales</taxon>
        <taxon>Pseudomonadaceae</taxon>
        <taxon>Pseudomonas</taxon>
    </lineage>
</organism>
<name>A0A7Y8C0R8_9PSED</name>
<evidence type="ECO:0000256" key="1">
    <source>
        <dbReference type="PIRSR" id="PIRSR640198-1"/>
    </source>
</evidence>
<dbReference type="EMBL" id="JACAQB010000003">
    <property type="protein sequence ID" value="NWB94531.1"/>
    <property type="molecule type" value="Genomic_DNA"/>
</dbReference>
<feature type="binding site" evidence="2">
    <location>
        <begin position="220"/>
        <end position="229"/>
    </location>
    <ligand>
        <name>ATP</name>
        <dbReference type="ChEBI" id="CHEBI:30616"/>
    </ligand>
</feature>
<dbReference type="PANTHER" id="PTHR13504:SF38">
    <property type="entry name" value="FIDO DOMAIN-CONTAINING PROTEIN"/>
    <property type="match status" value="1"/>
</dbReference>
<accession>A0A7Y8C0R8</accession>
<gene>
    <name evidence="4" type="ORF">HX882_01335</name>
</gene>
<sequence>MIKPPPETLNEVFSLIQSKPHKKHISDYMGLHKPLDDKGRYLPFDELRHRLPKHLDATVCWSIVKSAREDQYSKILPVGEPTVWCNYILTPIAQKTISTVDINATTAALKYMTGKIGEQAHFNYLLSDLVEDEAISSSQLEGASTTTLVAKDMLKRSRKPRTPDEKMIIGNFKLMNFAWEMKAEPLSVELISAMHRVGVDGIDDAKYAPGRFRENDEVVVQDGDGHVVHTPPPAEGIVARLETLSEWINQRHGDGPDADYIHPLVKAIALHFALGYEHPFRDGNGRVARALFYWFMFKNDYGAFRYVSISVLLKKASTQYGHSYLYAETDELDITYFVDYQCSVVMRAVIELKTAYEKSIREAEDFNRWLWGSGLYKLFSEKQKIIFQVAKSGRAKHFTAVNVKENLDCSYNTASAALNGLVELEVFSKKKAGREWVFSMVDKTEIQKVWRTET</sequence>
<comment type="caution">
    <text evidence="4">The sequence shown here is derived from an EMBL/GenBank/DDBJ whole genome shotgun (WGS) entry which is preliminary data.</text>
</comment>
<reference evidence="4 5" key="1">
    <citation type="submission" date="2020-04" db="EMBL/GenBank/DDBJ databases">
        <title>Molecular characterization of pseudomonads from Agaricus bisporus reveal novel blotch 2 pathogens in Western Europe.</title>
        <authorList>
            <person name="Taparia T."/>
            <person name="Krijger M."/>
            <person name="Haynes E."/>
            <person name="Elpinstone J.G."/>
            <person name="Noble R."/>
            <person name="Van Der Wolf J."/>
        </authorList>
    </citation>
    <scope>NUCLEOTIDE SEQUENCE [LARGE SCALE GENOMIC DNA]</scope>
    <source>
        <strain evidence="4 5">H7001</strain>
    </source>
</reference>
<dbReference type="AlphaFoldDB" id="A0A7Y8C0R8"/>
<dbReference type="PROSITE" id="PS51459">
    <property type="entry name" value="FIDO"/>
    <property type="match status" value="1"/>
</dbReference>
<dbReference type="Proteomes" id="UP000539985">
    <property type="component" value="Unassembled WGS sequence"/>
</dbReference>
<keyword evidence="2" id="KW-0547">Nucleotide-binding</keyword>
<dbReference type="RefSeq" id="WP_177099585.1">
    <property type="nucleotide sequence ID" value="NZ_JACAQB010000003.1"/>
</dbReference>
<feature type="binding site" evidence="2">
    <location>
        <begin position="282"/>
        <end position="289"/>
    </location>
    <ligand>
        <name>ATP</name>
        <dbReference type="ChEBI" id="CHEBI:30616"/>
    </ligand>
</feature>
<evidence type="ECO:0000259" key="3">
    <source>
        <dbReference type="PROSITE" id="PS51459"/>
    </source>
</evidence>
<dbReference type="Pfam" id="PF02661">
    <property type="entry name" value="Fic"/>
    <property type="match status" value="1"/>
</dbReference>
<evidence type="ECO:0000256" key="2">
    <source>
        <dbReference type="PIRSR" id="PIRSR640198-2"/>
    </source>
</evidence>
<keyword evidence="2" id="KW-0067">ATP-binding</keyword>
<dbReference type="GO" id="GO:0005524">
    <property type="term" value="F:ATP binding"/>
    <property type="evidence" value="ECO:0007669"/>
    <property type="project" value="UniProtKB-KW"/>
</dbReference>
<dbReference type="InterPro" id="IPR036597">
    <property type="entry name" value="Fido-like_dom_sf"/>
</dbReference>
<protein>
    <submittedName>
        <fullName evidence="4">Fic family protein</fullName>
    </submittedName>
</protein>
<feature type="active site" evidence="1">
    <location>
        <position position="278"/>
    </location>
</feature>